<dbReference type="PROSITE" id="PS50943">
    <property type="entry name" value="HTH_CROC1"/>
    <property type="match status" value="1"/>
</dbReference>
<feature type="domain" description="HTH cro/C1-type" evidence="2">
    <location>
        <begin position="8"/>
        <end position="61"/>
    </location>
</feature>
<dbReference type="PANTHER" id="PTHR46797:SF1">
    <property type="entry name" value="METHYLPHOSPHONATE SYNTHASE"/>
    <property type="match status" value="1"/>
</dbReference>
<dbReference type="SUPFAM" id="SSF47413">
    <property type="entry name" value="lambda repressor-like DNA-binding domains"/>
    <property type="match status" value="1"/>
</dbReference>
<reference evidence="3 4" key="1">
    <citation type="submission" date="2024-04" db="EMBL/GenBank/DDBJ databases">
        <authorList>
            <person name="Wu Y.S."/>
            <person name="Zhang L."/>
        </authorList>
    </citation>
    <scope>NUCLEOTIDE SEQUENCE [LARGE SCALE GENOMIC DNA]</scope>
    <source>
        <strain evidence="3 4">KG-01</strain>
    </source>
</reference>
<dbReference type="InterPro" id="IPR011990">
    <property type="entry name" value="TPR-like_helical_dom_sf"/>
</dbReference>
<name>A0ABU9LL76_9BACL</name>
<dbReference type="InterPro" id="IPR050807">
    <property type="entry name" value="TransReg_Diox_bact_type"/>
</dbReference>
<dbReference type="SMART" id="SM00530">
    <property type="entry name" value="HTH_XRE"/>
    <property type="match status" value="1"/>
</dbReference>
<dbReference type="CDD" id="cd00093">
    <property type="entry name" value="HTH_XRE"/>
    <property type="match status" value="1"/>
</dbReference>
<dbReference type="Pfam" id="PF01381">
    <property type="entry name" value="HTH_3"/>
    <property type="match status" value="1"/>
</dbReference>
<evidence type="ECO:0000259" key="2">
    <source>
        <dbReference type="PROSITE" id="PS50943"/>
    </source>
</evidence>
<dbReference type="InterPro" id="IPR001387">
    <property type="entry name" value="Cro/C1-type_HTH"/>
</dbReference>
<dbReference type="SUPFAM" id="SSF48452">
    <property type="entry name" value="TPR-like"/>
    <property type="match status" value="1"/>
</dbReference>
<proteinExistence type="predicted"/>
<evidence type="ECO:0000256" key="1">
    <source>
        <dbReference type="ARBA" id="ARBA00023125"/>
    </source>
</evidence>
<evidence type="ECO:0000313" key="4">
    <source>
        <dbReference type="Proteomes" id="UP001398420"/>
    </source>
</evidence>
<keyword evidence="4" id="KW-1185">Reference proteome</keyword>
<evidence type="ECO:0000313" key="3">
    <source>
        <dbReference type="EMBL" id="MEL5988752.1"/>
    </source>
</evidence>
<organism evidence="3 4">
    <name type="scientific">Kurthia gibsonii</name>
    <dbReference type="NCBI Taxonomy" id="33946"/>
    <lineage>
        <taxon>Bacteria</taxon>
        <taxon>Bacillati</taxon>
        <taxon>Bacillota</taxon>
        <taxon>Bacilli</taxon>
        <taxon>Bacillales</taxon>
        <taxon>Caryophanaceae</taxon>
        <taxon>Kurthia</taxon>
    </lineage>
</organism>
<dbReference type="InterPro" id="IPR010982">
    <property type="entry name" value="Lambda_DNA-bd_dom_sf"/>
</dbReference>
<comment type="caution">
    <text evidence="3">The sequence shown here is derived from an EMBL/GenBank/DDBJ whole genome shotgun (WGS) entry which is preliminary data.</text>
</comment>
<dbReference type="EMBL" id="JBCEWA010000007">
    <property type="protein sequence ID" value="MEL5988752.1"/>
    <property type="molecule type" value="Genomic_DNA"/>
</dbReference>
<accession>A0ABU9LL76</accession>
<dbReference type="Gene3D" id="1.10.260.40">
    <property type="entry name" value="lambda repressor-like DNA-binding domains"/>
    <property type="match status" value="1"/>
</dbReference>
<keyword evidence="1" id="KW-0238">DNA-binding</keyword>
<sequence length="416" mass="49383">MKTLGQRIRSLRKSKKMTLVDIAGEQMTKGMLSLIENDKAKPSIENLQYIANQLHVEVSVLTDPFPLTELRRIIDDLHQIVQNKKWLDVSQAIQVKNLVEPIISELPANYEAAQIYLYYLKVFPPLEAFEQGIEEAKKAVVFFKELALYKELATTYTLQAIFYFNQLQFEQAYETIQVAYKLVQSPYYTIDPITRIDVSYHMASFCYATNRFDEADQVLQHLLKTCHEEKIFHFYAHIIRMAAYAAMILQQPEKVEMYRERLEKYTAFDTHPNTQYYLHVFYLFYYNTYDSKPLKVLEHARIMKEFDETFETLPYIEVETGKALYKLGRFQEACEAFHFFETERNWNGVHPFNTARFQEGLAYYACTLFELGQMEAAKKWIQRAYEEQKIMLPLAEKQWICDTYNWLMEQMIKNNE</sequence>
<protein>
    <submittedName>
        <fullName evidence="3">Helix-turn-helix transcriptional regulator</fullName>
    </submittedName>
</protein>
<dbReference type="RefSeq" id="WP_342303026.1">
    <property type="nucleotide sequence ID" value="NZ_JBCEWA010000007.1"/>
</dbReference>
<dbReference type="Proteomes" id="UP001398420">
    <property type="component" value="Unassembled WGS sequence"/>
</dbReference>
<dbReference type="Gene3D" id="1.25.40.10">
    <property type="entry name" value="Tetratricopeptide repeat domain"/>
    <property type="match status" value="1"/>
</dbReference>
<dbReference type="PANTHER" id="PTHR46797">
    <property type="entry name" value="HTH-TYPE TRANSCRIPTIONAL REGULATOR"/>
    <property type="match status" value="1"/>
</dbReference>
<gene>
    <name evidence="3" type="ORF">AAF454_10120</name>
</gene>